<dbReference type="Proteomes" id="UP000030671">
    <property type="component" value="Unassembled WGS sequence"/>
</dbReference>
<dbReference type="RefSeq" id="XP_009546733.1">
    <property type="nucleotide sequence ID" value="XM_009548438.1"/>
</dbReference>
<protein>
    <submittedName>
        <fullName evidence="1">Uncharacterized protein</fullName>
    </submittedName>
</protein>
<name>W4K8M1_HETIT</name>
<keyword evidence="2" id="KW-1185">Reference proteome</keyword>
<evidence type="ECO:0000313" key="1">
    <source>
        <dbReference type="EMBL" id="ETW82182.1"/>
    </source>
</evidence>
<dbReference type="AlphaFoldDB" id="W4K8M1"/>
<dbReference type="GeneID" id="20672797"/>
<dbReference type="KEGG" id="hir:HETIRDRAFT_409718"/>
<organism evidence="1 2">
    <name type="scientific">Heterobasidion irregulare (strain TC 32-1)</name>
    <dbReference type="NCBI Taxonomy" id="747525"/>
    <lineage>
        <taxon>Eukaryota</taxon>
        <taxon>Fungi</taxon>
        <taxon>Dikarya</taxon>
        <taxon>Basidiomycota</taxon>
        <taxon>Agaricomycotina</taxon>
        <taxon>Agaricomycetes</taxon>
        <taxon>Russulales</taxon>
        <taxon>Bondarzewiaceae</taxon>
        <taxon>Heterobasidion</taxon>
        <taxon>Heterobasidion annosum species complex</taxon>
    </lineage>
</organism>
<dbReference type="HOGENOM" id="CLU_2558554_0_0_1"/>
<dbReference type="EMBL" id="KI925458">
    <property type="protein sequence ID" value="ETW82182.1"/>
    <property type="molecule type" value="Genomic_DNA"/>
</dbReference>
<dbReference type="InParanoid" id="W4K8M1"/>
<proteinExistence type="predicted"/>
<reference evidence="1 2" key="1">
    <citation type="journal article" date="2012" name="New Phytol.">
        <title>Insight into trade-off between wood decay and parasitism from the genome of a fungal forest pathogen.</title>
        <authorList>
            <person name="Olson A."/>
            <person name="Aerts A."/>
            <person name="Asiegbu F."/>
            <person name="Belbahri L."/>
            <person name="Bouzid O."/>
            <person name="Broberg A."/>
            <person name="Canback B."/>
            <person name="Coutinho P.M."/>
            <person name="Cullen D."/>
            <person name="Dalman K."/>
            <person name="Deflorio G."/>
            <person name="van Diepen L.T."/>
            <person name="Dunand C."/>
            <person name="Duplessis S."/>
            <person name="Durling M."/>
            <person name="Gonthier P."/>
            <person name="Grimwood J."/>
            <person name="Fossdal C.G."/>
            <person name="Hansson D."/>
            <person name="Henrissat B."/>
            <person name="Hietala A."/>
            <person name="Himmelstrand K."/>
            <person name="Hoffmeister D."/>
            <person name="Hogberg N."/>
            <person name="James T.Y."/>
            <person name="Karlsson M."/>
            <person name="Kohler A."/>
            <person name="Kues U."/>
            <person name="Lee Y.H."/>
            <person name="Lin Y.C."/>
            <person name="Lind M."/>
            <person name="Lindquist E."/>
            <person name="Lombard V."/>
            <person name="Lucas S."/>
            <person name="Lunden K."/>
            <person name="Morin E."/>
            <person name="Murat C."/>
            <person name="Park J."/>
            <person name="Raffaello T."/>
            <person name="Rouze P."/>
            <person name="Salamov A."/>
            <person name="Schmutz J."/>
            <person name="Solheim H."/>
            <person name="Stahlberg J."/>
            <person name="Velez H."/>
            <person name="de Vries R.P."/>
            <person name="Wiebenga A."/>
            <person name="Woodward S."/>
            <person name="Yakovlev I."/>
            <person name="Garbelotto M."/>
            <person name="Martin F."/>
            <person name="Grigoriev I.V."/>
            <person name="Stenlid J."/>
        </authorList>
    </citation>
    <scope>NUCLEOTIDE SEQUENCE [LARGE SCALE GENOMIC DNA]</scope>
    <source>
        <strain evidence="1 2">TC 32-1</strain>
    </source>
</reference>
<sequence>MFLEGSGTVSNASTQILCTVGDSRGLIEFQKIVFIVLERDFPSGVVWHETFPENDKGSLQRRNDLVCCPPFFEDAEGDTQKY</sequence>
<evidence type="ECO:0000313" key="2">
    <source>
        <dbReference type="Proteomes" id="UP000030671"/>
    </source>
</evidence>
<gene>
    <name evidence="1" type="ORF">HETIRDRAFT_409718</name>
</gene>
<accession>W4K8M1</accession>